<protein>
    <submittedName>
        <fullName evidence="2">HigA family addiction module antidote protein</fullName>
    </submittedName>
</protein>
<dbReference type="Gene3D" id="1.10.260.40">
    <property type="entry name" value="lambda repressor-like DNA-binding domains"/>
    <property type="match status" value="1"/>
</dbReference>
<reference evidence="2 3" key="1">
    <citation type="journal article" date="2017" name="Front. Microbiol.">
        <title>Genomics reveals a unique clone of Burkholderia cenocepacia harbouring an actively excising novel genomic island.</title>
        <authorList>
            <person name="Patil P."/>
            <person name="Mali S."/>
            <person name="Midha S."/>
            <person name="Gautam V."/>
            <person name="Dash L."/>
            <person name="Kumar S."/>
            <person name="Shastri J."/>
            <person name="Singhal L."/>
            <person name="Patil P.B."/>
        </authorList>
    </citation>
    <scope>NUCLEOTIDE SEQUENCE [LARGE SCALE GENOMIC DNA]</scope>
    <source>
        <strain evidence="2 3">BC-19</strain>
    </source>
</reference>
<sequence length="84" mass="9122">MRNHPHPGELLHEDVFRSLGLDVAGAAQQLGVSRSVLSRVLDGHAGIGPNLATHLEHAGFTTARFWLAVQRNYELSQSAPGEQQ</sequence>
<dbReference type="InterPro" id="IPR010982">
    <property type="entry name" value="Lambda_DNA-bd_dom_sf"/>
</dbReference>
<gene>
    <name evidence="2" type="ORF">UE95_031435</name>
</gene>
<dbReference type="AlphaFoldDB" id="A0ABD4UN25"/>
<dbReference type="EMBL" id="JYMX02000034">
    <property type="protein sequence ID" value="MCW3715810.1"/>
    <property type="molecule type" value="Genomic_DNA"/>
</dbReference>
<dbReference type="PANTHER" id="PTHR36924:SF1">
    <property type="entry name" value="ANTITOXIN HIGA-1"/>
    <property type="match status" value="1"/>
</dbReference>
<comment type="caution">
    <text evidence="2">The sequence shown here is derived from an EMBL/GenBank/DDBJ whole genome shotgun (WGS) entry which is preliminary data.</text>
</comment>
<evidence type="ECO:0000313" key="3">
    <source>
        <dbReference type="Proteomes" id="UP000191686"/>
    </source>
</evidence>
<keyword evidence="1" id="KW-0238">DNA-binding</keyword>
<dbReference type="InterPro" id="IPR013430">
    <property type="entry name" value="Toxin_antidote_HigA"/>
</dbReference>
<organism evidence="2 3">
    <name type="scientific">Burkholderia cenocepacia</name>
    <dbReference type="NCBI Taxonomy" id="95486"/>
    <lineage>
        <taxon>Bacteria</taxon>
        <taxon>Pseudomonadati</taxon>
        <taxon>Pseudomonadota</taxon>
        <taxon>Betaproteobacteria</taxon>
        <taxon>Burkholderiales</taxon>
        <taxon>Burkholderiaceae</taxon>
        <taxon>Burkholderia</taxon>
        <taxon>Burkholderia cepacia complex</taxon>
    </lineage>
</organism>
<proteinExistence type="predicted"/>
<name>A0ABD4UN25_9BURK</name>
<reference evidence="2 3" key="2">
    <citation type="journal article" date="2017" name="Front. Microbiol.">
        <title>Genomics Reveals a Unique Clone of Burkholderia cenocepacia Harboring an Actively Excising Novel Genomic Island.</title>
        <authorList>
            <person name="Patil P.P."/>
            <person name="Mali S."/>
            <person name="Midha S."/>
            <person name="Gautam V."/>
            <person name="Dash L."/>
            <person name="Kumar S."/>
            <person name="Shastri J."/>
            <person name="Singhal L."/>
            <person name="Patil P.B."/>
        </authorList>
    </citation>
    <scope>NUCLEOTIDE SEQUENCE [LARGE SCALE GENOMIC DNA]</scope>
    <source>
        <strain evidence="2 3">BC-19</strain>
    </source>
</reference>
<dbReference type="NCBIfam" id="TIGR02607">
    <property type="entry name" value="antidote_HigA"/>
    <property type="match status" value="1"/>
</dbReference>
<evidence type="ECO:0000256" key="1">
    <source>
        <dbReference type="ARBA" id="ARBA00023125"/>
    </source>
</evidence>
<dbReference type="Proteomes" id="UP000191686">
    <property type="component" value="Unassembled WGS sequence"/>
</dbReference>
<accession>A0ABD4UN25</accession>
<evidence type="ECO:0000313" key="2">
    <source>
        <dbReference type="EMBL" id="MCW3715810.1"/>
    </source>
</evidence>
<dbReference type="SUPFAM" id="SSF47413">
    <property type="entry name" value="lambda repressor-like DNA-binding domains"/>
    <property type="match status" value="1"/>
</dbReference>
<dbReference type="PANTHER" id="PTHR36924">
    <property type="entry name" value="ANTITOXIN HIGA-1"/>
    <property type="match status" value="1"/>
</dbReference>
<dbReference type="GO" id="GO:0003677">
    <property type="term" value="F:DNA binding"/>
    <property type="evidence" value="ECO:0007669"/>
    <property type="project" value="UniProtKB-KW"/>
</dbReference>